<accession>A0AA39LLP6</accession>
<evidence type="ECO:0000313" key="4">
    <source>
        <dbReference type="Proteomes" id="UP001175271"/>
    </source>
</evidence>
<reference evidence="3" key="1">
    <citation type="submission" date="2023-06" db="EMBL/GenBank/DDBJ databases">
        <title>Genomic analysis of the entomopathogenic nematode Steinernema hermaphroditum.</title>
        <authorList>
            <person name="Schwarz E.M."/>
            <person name="Heppert J.K."/>
            <person name="Baniya A."/>
            <person name="Schwartz H.T."/>
            <person name="Tan C.-H."/>
            <person name="Antoshechkin I."/>
            <person name="Sternberg P.W."/>
            <person name="Goodrich-Blair H."/>
            <person name="Dillman A.R."/>
        </authorList>
    </citation>
    <scope>NUCLEOTIDE SEQUENCE</scope>
    <source>
        <strain evidence="3">PS9179</strain>
        <tissue evidence="3">Whole animal</tissue>
    </source>
</reference>
<dbReference type="Proteomes" id="UP001175271">
    <property type="component" value="Unassembled WGS sequence"/>
</dbReference>
<gene>
    <name evidence="3" type="ORF">QR680_015991</name>
</gene>
<feature type="chain" id="PRO_5041262167" description="Ground-like domain-containing protein" evidence="1">
    <location>
        <begin position="22"/>
        <end position="122"/>
    </location>
</feature>
<protein>
    <recommendedName>
        <fullName evidence="2">Ground-like domain-containing protein</fullName>
    </recommendedName>
</protein>
<dbReference type="AlphaFoldDB" id="A0AA39LLP6"/>
<evidence type="ECO:0000313" key="3">
    <source>
        <dbReference type="EMBL" id="KAK0401823.1"/>
    </source>
</evidence>
<dbReference type="PROSITE" id="PS51257">
    <property type="entry name" value="PROKAR_LIPOPROTEIN"/>
    <property type="match status" value="1"/>
</dbReference>
<feature type="domain" description="Ground-like" evidence="2">
    <location>
        <begin position="48"/>
        <end position="120"/>
    </location>
</feature>
<sequence length="122" mass="13027">MTSKILVGLLLLTAVAVIVETCFPPFTGGGGGCCGGGGDDELEHHAKEACSSKKLKNLLTQSIVDGSTEKSVATINEQLEQMMEGSFVTWCSPMEEPMKFVTTMDVYCSVTVSNITCNVFNH</sequence>
<dbReference type="Pfam" id="PF04155">
    <property type="entry name" value="Ground-like"/>
    <property type="match status" value="1"/>
</dbReference>
<name>A0AA39LLP6_9BILA</name>
<evidence type="ECO:0000259" key="2">
    <source>
        <dbReference type="Pfam" id="PF04155"/>
    </source>
</evidence>
<feature type="signal peptide" evidence="1">
    <location>
        <begin position="1"/>
        <end position="21"/>
    </location>
</feature>
<dbReference type="EMBL" id="JAUCMV010000004">
    <property type="protein sequence ID" value="KAK0401823.1"/>
    <property type="molecule type" value="Genomic_DNA"/>
</dbReference>
<comment type="caution">
    <text evidence="3">The sequence shown here is derived from an EMBL/GenBank/DDBJ whole genome shotgun (WGS) entry which is preliminary data.</text>
</comment>
<keyword evidence="1" id="KW-0732">Signal</keyword>
<dbReference type="InterPro" id="IPR007284">
    <property type="entry name" value="Ground-like_dom"/>
</dbReference>
<proteinExistence type="predicted"/>
<organism evidence="3 4">
    <name type="scientific">Steinernema hermaphroditum</name>
    <dbReference type="NCBI Taxonomy" id="289476"/>
    <lineage>
        <taxon>Eukaryota</taxon>
        <taxon>Metazoa</taxon>
        <taxon>Ecdysozoa</taxon>
        <taxon>Nematoda</taxon>
        <taxon>Chromadorea</taxon>
        <taxon>Rhabditida</taxon>
        <taxon>Tylenchina</taxon>
        <taxon>Panagrolaimomorpha</taxon>
        <taxon>Strongyloidoidea</taxon>
        <taxon>Steinernematidae</taxon>
        <taxon>Steinernema</taxon>
    </lineage>
</organism>
<keyword evidence="4" id="KW-1185">Reference proteome</keyword>
<evidence type="ECO:0000256" key="1">
    <source>
        <dbReference type="SAM" id="SignalP"/>
    </source>
</evidence>